<evidence type="ECO:0000313" key="2">
    <source>
        <dbReference type="EMBL" id="RIH90552.1"/>
    </source>
</evidence>
<keyword evidence="3" id="KW-1185">Reference proteome</keyword>
<sequence length="324" mass="33758">MKAKYLTGLALTLLLAACGTQNPGSSPGLSGQDAQALSEAAAGDLALDGGLLADARGGSSLQAAALGEGARNAIGYRLPRRLVHLLNAAGAYLPPAGSGECSVTVSPTDYADADDDGVPANVTVAFDCAGTRANGTGYTTEGSVTLSDTDDALPLSGYSAGFTGFRTVLTRDDGTVIDHTFDGSLTLDKRDASLYAIAKDYSQAVSVTKGANTYTGSAEFEVEKTYAPELPDTPWAKGTITVAQDNPGSLTWVRGGKTRNLVWYTDPTLHYNRADCASPSRLLNYDAGAKEWVYTRPSGEQDTLRLEFTGCGQFTVTLNGEAVE</sequence>
<accession>A0A399F6P7</accession>
<gene>
    <name evidence="2" type="ORF">Mterra_00347</name>
</gene>
<evidence type="ECO:0000313" key="3">
    <source>
        <dbReference type="Proteomes" id="UP000265715"/>
    </source>
</evidence>
<evidence type="ECO:0008006" key="4">
    <source>
        <dbReference type="Google" id="ProtNLM"/>
    </source>
</evidence>
<dbReference type="OrthoDB" id="25567at2"/>
<organism evidence="2 3">
    <name type="scientific">Calidithermus terrae</name>
    <dbReference type="NCBI Taxonomy" id="1408545"/>
    <lineage>
        <taxon>Bacteria</taxon>
        <taxon>Thermotogati</taxon>
        <taxon>Deinococcota</taxon>
        <taxon>Deinococci</taxon>
        <taxon>Thermales</taxon>
        <taxon>Thermaceae</taxon>
        <taxon>Calidithermus</taxon>
    </lineage>
</organism>
<keyword evidence="1" id="KW-0732">Signal</keyword>
<dbReference type="PROSITE" id="PS51257">
    <property type="entry name" value="PROKAR_LIPOPROTEIN"/>
    <property type="match status" value="1"/>
</dbReference>
<dbReference type="RefSeq" id="WP_119313598.1">
    <property type="nucleotide sequence ID" value="NZ_QXDL01000007.1"/>
</dbReference>
<dbReference type="Proteomes" id="UP000265715">
    <property type="component" value="Unassembled WGS sequence"/>
</dbReference>
<feature type="signal peptide" evidence="1">
    <location>
        <begin position="1"/>
        <end position="21"/>
    </location>
</feature>
<feature type="chain" id="PRO_5017378419" description="Lipoprotein" evidence="1">
    <location>
        <begin position="22"/>
        <end position="324"/>
    </location>
</feature>
<protein>
    <recommendedName>
        <fullName evidence="4">Lipoprotein</fullName>
    </recommendedName>
</protein>
<reference evidence="2 3" key="1">
    <citation type="submission" date="2018-08" db="EMBL/GenBank/DDBJ databases">
        <title>Meiothermus terrae DSM 26712 genome sequencing project.</title>
        <authorList>
            <person name="Da Costa M.S."/>
            <person name="Albuquerque L."/>
            <person name="Raposo P."/>
            <person name="Froufe H.J.C."/>
            <person name="Barroso C.S."/>
            <person name="Egas C."/>
        </authorList>
    </citation>
    <scope>NUCLEOTIDE SEQUENCE [LARGE SCALE GENOMIC DNA]</scope>
    <source>
        <strain evidence="2 3">DSM 26712</strain>
    </source>
</reference>
<comment type="caution">
    <text evidence="2">The sequence shown here is derived from an EMBL/GenBank/DDBJ whole genome shotgun (WGS) entry which is preliminary data.</text>
</comment>
<dbReference type="AlphaFoldDB" id="A0A399F6P7"/>
<proteinExistence type="predicted"/>
<name>A0A399F6P7_9DEIN</name>
<dbReference type="EMBL" id="QXDL01000007">
    <property type="protein sequence ID" value="RIH90552.1"/>
    <property type="molecule type" value="Genomic_DNA"/>
</dbReference>
<evidence type="ECO:0000256" key="1">
    <source>
        <dbReference type="SAM" id="SignalP"/>
    </source>
</evidence>